<protein>
    <recommendedName>
        <fullName evidence="1">site-specific DNA-methyltransferase (adenine-specific)</fullName>
        <ecNumber evidence="1">2.1.1.72</ecNumber>
    </recommendedName>
</protein>
<keyword evidence="8" id="KW-1185">Reference proteome</keyword>
<dbReference type="EMBL" id="VUNC01000009">
    <property type="protein sequence ID" value="MST73389.1"/>
    <property type="molecule type" value="Genomic_DNA"/>
</dbReference>
<proteinExistence type="predicted"/>
<organism evidence="7 8">
    <name type="scientific">Olsenella porci</name>
    <dbReference type="NCBI Taxonomy" id="2652279"/>
    <lineage>
        <taxon>Bacteria</taxon>
        <taxon>Bacillati</taxon>
        <taxon>Actinomycetota</taxon>
        <taxon>Coriobacteriia</taxon>
        <taxon>Coriobacteriales</taxon>
        <taxon>Atopobiaceae</taxon>
        <taxon>Olsenella</taxon>
    </lineage>
</organism>
<evidence type="ECO:0000256" key="1">
    <source>
        <dbReference type="ARBA" id="ARBA00011900"/>
    </source>
</evidence>
<dbReference type="SUPFAM" id="SSF53335">
    <property type="entry name" value="S-adenosyl-L-methionine-dependent methyltransferases"/>
    <property type="match status" value="1"/>
</dbReference>
<feature type="region of interest" description="Disordered" evidence="5">
    <location>
        <begin position="134"/>
        <end position="195"/>
    </location>
</feature>
<dbReference type="PANTHER" id="PTHR33841:SF1">
    <property type="entry name" value="DNA METHYLTRANSFERASE A"/>
    <property type="match status" value="1"/>
</dbReference>
<reference evidence="7 8" key="1">
    <citation type="submission" date="2019-08" db="EMBL/GenBank/DDBJ databases">
        <title>In-depth cultivation of the pig gut microbiome towards novel bacterial diversity and tailored functional studies.</title>
        <authorList>
            <person name="Wylensek D."/>
            <person name="Hitch T.C.A."/>
            <person name="Clavel T."/>
        </authorList>
    </citation>
    <scope>NUCLEOTIDE SEQUENCE [LARGE SCALE GENOMIC DNA]</scope>
    <source>
        <strain evidence="7 8">CA-Schmier-601-WT-1</strain>
    </source>
</reference>
<comment type="caution">
    <text evidence="7">The sequence shown here is derived from an EMBL/GenBank/DDBJ whole genome shotgun (WGS) entry which is preliminary data.</text>
</comment>
<dbReference type="InterPro" id="IPR046816">
    <property type="entry name" value="MmeI_Mtase"/>
</dbReference>
<dbReference type="AlphaFoldDB" id="A0A6N7XU26"/>
<feature type="domain" description="MmeI-like DNA-methyltransferase" evidence="6">
    <location>
        <begin position="1"/>
        <end position="110"/>
    </location>
</feature>
<evidence type="ECO:0000259" key="6">
    <source>
        <dbReference type="Pfam" id="PF20473"/>
    </source>
</evidence>
<dbReference type="Pfam" id="PF20473">
    <property type="entry name" value="MmeI_Mtase"/>
    <property type="match status" value="1"/>
</dbReference>
<evidence type="ECO:0000313" key="7">
    <source>
        <dbReference type="EMBL" id="MST73389.1"/>
    </source>
</evidence>
<keyword evidence="3" id="KW-0808">Transferase</keyword>
<dbReference type="GO" id="GO:0032259">
    <property type="term" value="P:methylation"/>
    <property type="evidence" value="ECO:0007669"/>
    <property type="project" value="UniProtKB-KW"/>
</dbReference>
<evidence type="ECO:0000256" key="5">
    <source>
        <dbReference type="SAM" id="MobiDB-lite"/>
    </source>
</evidence>
<dbReference type="GO" id="GO:0009007">
    <property type="term" value="F:site-specific DNA-methyltransferase (adenine-specific) activity"/>
    <property type="evidence" value="ECO:0007669"/>
    <property type="project" value="UniProtKB-EC"/>
</dbReference>
<keyword evidence="2" id="KW-0489">Methyltransferase</keyword>
<dbReference type="PANTHER" id="PTHR33841">
    <property type="entry name" value="DNA METHYLTRANSFERASE YEEA-RELATED"/>
    <property type="match status" value="1"/>
</dbReference>
<dbReference type="EC" id="2.1.1.72" evidence="1"/>
<dbReference type="InterPro" id="IPR050953">
    <property type="entry name" value="N4_N6_ade-DNA_methylase"/>
</dbReference>
<evidence type="ECO:0000313" key="8">
    <source>
        <dbReference type="Proteomes" id="UP000469325"/>
    </source>
</evidence>
<comment type="catalytic activity">
    <reaction evidence="4">
        <text>a 2'-deoxyadenosine in DNA + S-adenosyl-L-methionine = an N(6)-methyl-2'-deoxyadenosine in DNA + S-adenosyl-L-homocysteine + H(+)</text>
        <dbReference type="Rhea" id="RHEA:15197"/>
        <dbReference type="Rhea" id="RHEA-COMP:12418"/>
        <dbReference type="Rhea" id="RHEA-COMP:12419"/>
        <dbReference type="ChEBI" id="CHEBI:15378"/>
        <dbReference type="ChEBI" id="CHEBI:57856"/>
        <dbReference type="ChEBI" id="CHEBI:59789"/>
        <dbReference type="ChEBI" id="CHEBI:90615"/>
        <dbReference type="ChEBI" id="CHEBI:90616"/>
        <dbReference type="EC" id="2.1.1.72"/>
    </reaction>
</comment>
<evidence type="ECO:0000256" key="3">
    <source>
        <dbReference type="ARBA" id="ARBA00022679"/>
    </source>
</evidence>
<name>A0A6N7XU26_9ACTN</name>
<evidence type="ECO:0000256" key="2">
    <source>
        <dbReference type="ARBA" id="ARBA00022603"/>
    </source>
</evidence>
<evidence type="ECO:0000256" key="4">
    <source>
        <dbReference type="ARBA" id="ARBA00047942"/>
    </source>
</evidence>
<dbReference type="InterPro" id="IPR029063">
    <property type="entry name" value="SAM-dependent_MTases_sf"/>
</dbReference>
<dbReference type="Proteomes" id="UP000469325">
    <property type="component" value="Unassembled WGS sequence"/>
</dbReference>
<dbReference type="RefSeq" id="WP_154436103.1">
    <property type="nucleotide sequence ID" value="NZ_VUNC01000009.1"/>
</dbReference>
<dbReference type="Gene3D" id="3.40.50.150">
    <property type="entry name" value="Vaccinia Virus protein VP39"/>
    <property type="match status" value="1"/>
</dbReference>
<accession>A0A6N7XU26</accession>
<sequence>MLDPACGSGNFFTKSYQCLRRLDNHVLIELSKDGQISFDIEGTGEDQVKVTLANFHDIEINDFAYAVARTALWIAEKQADADTASIVHHVYQTLPLTDYGNIRQGNALRLMGFQDSDRLSSSTWARTRYQTSGALGGIGEADPHEPHETQVPPEGRARDANTPDAGARGEGQAVHLRPWSRTRGECRLPQGRLTK</sequence>
<gene>
    <name evidence="7" type="ORF">FYJ68_09800</name>
</gene>